<dbReference type="OrthoDB" id="5555409at2759"/>
<dbReference type="EMBL" id="HE580277">
    <property type="protein sequence ID" value="CCD27352.1"/>
    <property type="molecule type" value="Genomic_DNA"/>
</dbReference>
<dbReference type="Proteomes" id="UP000000689">
    <property type="component" value="Chromosome 11"/>
</dbReference>
<evidence type="ECO:0000256" key="3">
    <source>
        <dbReference type="ARBA" id="ARBA00023274"/>
    </source>
</evidence>
<dbReference type="HOGENOM" id="CLU_1846247_0_0_1"/>
<keyword evidence="2" id="KW-0689">Ribosomal protein</keyword>
<keyword evidence="7" id="KW-1185">Reference proteome</keyword>
<dbReference type="Gene3D" id="3.40.5.10">
    <property type="entry name" value="Ribosomal protein L9, N-terminal domain"/>
    <property type="match status" value="1"/>
</dbReference>
<evidence type="ECO:0000313" key="6">
    <source>
        <dbReference type="EMBL" id="CCD27352.1"/>
    </source>
</evidence>
<name>G0WHU1_NAUDC</name>
<feature type="domain" description="Ribosomal protein L9" evidence="5">
    <location>
        <begin position="19"/>
        <end position="57"/>
    </location>
</feature>
<dbReference type="KEGG" id="ndi:NDAI_0K01610"/>
<dbReference type="RefSeq" id="XP_003672595.1">
    <property type="nucleotide sequence ID" value="XM_003672547.1"/>
</dbReference>
<evidence type="ECO:0000256" key="1">
    <source>
        <dbReference type="ARBA" id="ARBA00010605"/>
    </source>
</evidence>
<evidence type="ECO:0000256" key="4">
    <source>
        <dbReference type="SAM" id="MobiDB-lite"/>
    </source>
</evidence>
<comment type="similarity">
    <text evidence="1">Belongs to the bacterial ribosomal protein bL9 family.</text>
</comment>
<evidence type="ECO:0000259" key="5">
    <source>
        <dbReference type="Pfam" id="PF01281"/>
    </source>
</evidence>
<dbReference type="InterPro" id="IPR036935">
    <property type="entry name" value="Ribosomal_bL9_N_sf"/>
</dbReference>
<evidence type="ECO:0000313" key="7">
    <source>
        <dbReference type="Proteomes" id="UP000000689"/>
    </source>
</evidence>
<protein>
    <recommendedName>
        <fullName evidence="5">Ribosomal protein L9 domain-containing protein</fullName>
    </recommendedName>
</protein>
<dbReference type="Pfam" id="PF01281">
    <property type="entry name" value="Ribosomal_L9_N"/>
    <property type="match status" value="1"/>
</dbReference>
<dbReference type="GeneID" id="11497718"/>
<dbReference type="AlphaFoldDB" id="G0WHU1"/>
<dbReference type="InterPro" id="IPR020070">
    <property type="entry name" value="Ribosomal_bL9_N"/>
</dbReference>
<evidence type="ECO:0000256" key="2">
    <source>
        <dbReference type="ARBA" id="ARBA00022980"/>
    </source>
</evidence>
<proteinExistence type="inferred from homology"/>
<dbReference type="OMA" id="NYNGARY"/>
<reference evidence="6 7" key="1">
    <citation type="journal article" date="2011" name="Proc. Natl. Acad. Sci. U.S.A.">
        <title>Evolutionary erosion of yeast sex chromosomes by mating-type switching accidents.</title>
        <authorList>
            <person name="Gordon J.L."/>
            <person name="Armisen D."/>
            <person name="Proux-Wera E."/>
            <person name="Oheigeartaigh S.S."/>
            <person name="Byrne K.P."/>
            <person name="Wolfe K.H."/>
        </authorList>
    </citation>
    <scope>NUCLEOTIDE SEQUENCE [LARGE SCALE GENOMIC DNA]</scope>
    <source>
        <strain evidence="7">ATCC 10597 / BCRC 20456 / CBS 421 / NBRC 0211 / NRRL Y-12639</strain>
    </source>
</reference>
<dbReference type="eggNOG" id="ENOG502S54F">
    <property type="taxonomic scope" value="Eukaryota"/>
</dbReference>
<gene>
    <name evidence="6" type="primary">NDAI0K01610</name>
    <name evidence="6" type="ordered locus">NDAI_0K01610</name>
</gene>
<dbReference type="GO" id="GO:0003735">
    <property type="term" value="F:structural constituent of ribosome"/>
    <property type="evidence" value="ECO:0007669"/>
    <property type="project" value="EnsemblFungi"/>
</dbReference>
<organism evidence="6 7">
    <name type="scientific">Naumovozyma dairenensis (strain ATCC 10597 / BCRC 20456 / CBS 421 / NBRC 0211 / NRRL Y-12639)</name>
    <name type="common">Saccharomyces dairenensis</name>
    <dbReference type="NCBI Taxonomy" id="1071378"/>
    <lineage>
        <taxon>Eukaryota</taxon>
        <taxon>Fungi</taxon>
        <taxon>Dikarya</taxon>
        <taxon>Ascomycota</taxon>
        <taxon>Saccharomycotina</taxon>
        <taxon>Saccharomycetes</taxon>
        <taxon>Saccharomycetales</taxon>
        <taxon>Saccharomycetaceae</taxon>
        <taxon>Naumovozyma</taxon>
    </lineage>
</organism>
<dbReference type="STRING" id="1071378.G0WHU1"/>
<feature type="compositionally biased region" description="Basic and acidic residues" evidence="4">
    <location>
        <begin position="119"/>
        <end position="135"/>
    </location>
</feature>
<dbReference type="GO" id="GO:0005762">
    <property type="term" value="C:mitochondrial large ribosomal subunit"/>
    <property type="evidence" value="ECO:0007669"/>
    <property type="project" value="EnsemblFungi"/>
</dbReference>
<keyword evidence="3" id="KW-0687">Ribonucleoprotein</keyword>
<sequence length="151" mass="17215">MFKPSRICLSSFSKRTKRVQVQLLKDFPMFHLFKGQVTKVKPSFMRNFLHHGNGAKYILDDKKDIDPLLLASYQERQAEIELMNAKAAASASPAITMSTNSVSPLTRTDLETLKQLMLEKKEKDDEKHEKKEKGINPDITLENVKIPGLDL</sequence>
<accession>G0WHU1</accession>
<feature type="region of interest" description="Disordered" evidence="4">
    <location>
        <begin position="119"/>
        <end position="138"/>
    </location>
</feature>